<protein>
    <submittedName>
        <fullName evidence="2">Uncharacterized protein</fullName>
    </submittedName>
</protein>
<keyword evidence="1" id="KW-1133">Transmembrane helix</keyword>
<evidence type="ECO:0000256" key="1">
    <source>
        <dbReference type="SAM" id="Phobius"/>
    </source>
</evidence>
<keyword evidence="3" id="KW-1185">Reference proteome</keyword>
<feature type="transmembrane region" description="Helical" evidence="1">
    <location>
        <begin position="262"/>
        <end position="284"/>
    </location>
</feature>
<comment type="caution">
    <text evidence="2">The sequence shown here is derived from an EMBL/GenBank/DDBJ whole genome shotgun (WGS) entry which is preliminary data.</text>
</comment>
<dbReference type="Proteomes" id="UP000243820">
    <property type="component" value="Unassembled WGS sequence"/>
</dbReference>
<feature type="transmembrane region" description="Helical" evidence="1">
    <location>
        <begin position="296"/>
        <end position="322"/>
    </location>
</feature>
<keyword evidence="1" id="KW-0472">Membrane</keyword>
<dbReference type="AlphaFoldDB" id="A0AAX0Q9A2"/>
<name>A0AAX0Q9A2_9EURY</name>
<evidence type="ECO:0000313" key="3">
    <source>
        <dbReference type="Proteomes" id="UP000243820"/>
    </source>
</evidence>
<dbReference type="RefSeq" id="WP_095641598.1">
    <property type="nucleotide sequence ID" value="NZ_LMVO01000001.1"/>
</dbReference>
<feature type="transmembrane region" description="Helical" evidence="1">
    <location>
        <begin position="238"/>
        <end position="256"/>
    </location>
</feature>
<evidence type="ECO:0000313" key="2">
    <source>
        <dbReference type="EMBL" id="PAV10142.1"/>
    </source>
</evidence>
<organism evidence="2 3">
    <name type="scientific">Methanocorpusculum parvum</name>
    <dbReference type="NCBI Taxonomy" id="2193"/>
    <lineage>
        <taxon>Archaea</taxon>
        <taxon>Methanobacteriati</taxon>
        <taxon>Methanobacteriota</taxon>
        <taxon>Stenosarchaea group</taxon>
        <taxon>Methanomicrobia</taxon>
        <taxon>Methanomicrobiales</taxon>
        <taxon>Methanocorpusculaceae</taxon>
        <taxon>Methanocorpusculum</taxon>
    </lineage>
</organism>
<dbReference type="EMBL" id="LMVO01000001">
    <property type="protein sequence ID" value="PAV10142.1"/>
    <property type="molecule type" value="Genomic_DNA"/>
</dbReference>
<proteinExistence type="predicted"/>
<gene>
    <name evidence="2" type="ORF">ASJ83_06720</name>
</gene>
<reference evidence="2 3" key="1">
    <citation type="journal article" date="2017" name="BMC Genomics">
        <title>Genomic analysis of methanogenic archaea reveals a shift towards energy conservation.</title>
        <authorList>
            <person name="Gilmore S.P."/>
            <person name="Henske J.K."/>
            <person name="Sexton J.A."/>
            <person name="Solomon K.V."/>
            <person name="Seppala S."/>
            <person name="Yoo J.I."/>
            <person name="Huyett L.M."/>
            <person name="Pressman A."/>
            <person name="Cogan J.Z."/>
            <person name="Kivenson V."/>
            <person name="Peng X."/>
            <person name="Tan Y."/>
            <person name="Valentine D.L."/>
            <person name="O'Malley M.A."/>
        </authorList>
    </citation>
    <scope>NUCLEOTIDE SEQUENCE [LARGE SCALE GENOMIC DNA]</scope>
    <source>
        <strain evidence="2 3">XII</strain>
    </source>
</reference>
<keyword evidence="1" id="KW-0812">Transmembrane</keyword>
<sequence>MKRLEAAFAVILILLSLTAGVSAHSPVLTGENQGIDHAFSVQDPFKSWAFYGTFPDAGSVSYYTFDLQQGDRVWFSVFTPKRDAVYPEAVLIGPGVEDAGELFPGVSVPAGSGYLVIPGTKPDHPEYEPFTPAANYQWMKAEYIAEVPGTYYIAMVNKGTNAGNYGLALGFREEFTLAEWIMIPLSIGNVRVWEGSSQAFVVGFPVFIVLFGMVYLFRFRKEPLPLHPETIAGSAGGLLYLAGSGFMLIQALMALMKTGFAVSFLVTAIFILIPLVMGVLILRYMMRPVKYRGAKLILLGVLGVVVWGGYVVGPVLVILAGLKLLVDGIKQKEG</sequence>
<accession>A0AAX0Q9A2</accession>
<feature type="transmembrane region" description="Helical" evidence="1">
    <location>
        <begin position="199"/>
        <end position="217"/>
    </location>
</feature>